<evidence type="ECO:0000313" key="12">
    <source>
        <dbReference type="Proteomes" id="UP000054498"/>
    </source>
</evidence>
<sequence>MVLVNGAEGIGTGWSTYVPNFNPKEIVENLKRLLRGEAPEPMAPWYRGFRGDVAEVPSKTAGKSYNISGTASQSGDHTIEITELPVRKWTQASGQLLDYKEFLEALLKGDGSKGPKDDDKKAAKGASAGGEPLLLDYKEHHTDTTVHFSCDVVPAKMPDLMAAGLEAKLKLSSKISTGNMMLFDAEGKIRRYESPEEILTEFFGMRLQYYERRRVALLQGLQPAPAWPCFSCLCSTVP</sequence>
<evidence type="ECO:0000256" key="5">
    <source>
        <dbReference type="ARBA" id="ARBA00022840"/>
    </source>
</evidence>
<accession>A0A0D2KCR1</accession>
<dbReference type="InterPro" id="IPR013758">
    <property type="entry name" value="Topo_IIA_A/C_ab"/>
</dbReference>
<comment type="catalytic activity">
    <reaction evidence="1">
        <text>ATP-dependent breakage, passage and rejoining of double-stranded DNA.</text>
        <dbReference type="EC" id="5.6.2.2"/>
    </reaction>
</comment>
<evidence type="ECO:0000256" key="6">
    <source>
        <dbReference type="ARBA" id="ARBA00023029"/>
    </source>
</evidence>
<dbReference type="PANTHER" id="PTHR10169">
    <property type="entry name" value="DNA TOPOISOMERASE/GYRASE"/>
    <property type="match status" value="1"/>
</dbReference>
<evidence type="ECO:0000256" key="2">
    <source>
        <dbReference type="ARBA" id="ARBA00001946"/>
    </source>
</evidence>
<keyword evidence="6" id="KW-0799">Topoisomerase</keyword>
<keyword evidence="5" id="KW-0067">ATP-binding</keyword>
<dbReference type="GO" id="GO:0006265">
    <property type="term" value="P:DNA topological change"/>
    <property type="evidence" value="ECO:0007669"/>
    <property type="project" value="InterPro"/>
</dbReference>
<reference evidence="11 12" key="1">
    <citation type="journal article" date="2013" name="BMC Genomics">
        <title>Reconstruction of the lipid metabolism for the microalga Monoraphidium neglectum from its genome sequence reveals characteristics suitable for biofuel production.</title>
        <authorList>
            <person name="Bogen C."/>
            <person name="Al-Dilaimi A."/>
            <person name="Albersmeier A."/>
            <person name="Wichmann J."/>
            <person name="Grundmann M."/>
            <person name="Rupp O."/>
            <person name="Lauersen K.J."/>
            <person name="Blifernez-Klassen O."/>
            <person name="Kalinowski J."/>
            <person name="Goesmann A."/>
            <person name="Mussgnug J.H."/>
            <person name="Kruse O."/>
        </authorList>
    </citation>
    <scope>NUCLEOTIDE SEQUENCE [LARGE SCALE GENOMIC DNA]</scope>
    <source>
        <strain evidence="11 12">SAG 48.87</strain>
    </source>
</reference>
<gene>
    <name evidence="11" type="ORF">MNEG_14353</name>
</gene>
<dbReference type="EC" id="5.6.2.2" evidence="3"/>
<dbReference type="GO" id="GO:0000819">
    <property type="term" value="P:sister chromatid segregation"/>
    <property type="evidence" value="ECO:0007669"/>
    <property type="project" value="TreeGrafter"/>
</dbReference>
<dbReference type="GeneID" id="25731907"/>
<dbReference type="EMBL" id="KK104642">
    <property type="protein sequence ID" value="KIY93608.1"/>
    <property type="molecule type" value="Genomic_DNA"/>
</dbReference>
<dbReference type="GO" id="GO:0003677">
    <property type="term" value="F:DNA binding"/>
    <property type="evidence" value="ECO:0007669"/>
    <property type="project" value="UniProtKB-UniRule"/>
</dbReference>
<organism evidence="11 12">
    <name type="scientific">Monoraphidium neglectum</name>
    <dbReference type="NCBI Taxonomy" id="145388"/>
    <lineage>
        <taxon>Eukaryota</taxon>
        <taxon>Viridiplantae</taxon>
        <taxon>Chlorophyta</taxon>
        <taxon>core chlorophytes</taxon>
        <taxon>Chlorophyceae</taxon>
        <taxon>CS clade</taxon>
        <taxon>Sphaeropleales</taxon>
        <taxon>Selenastraceae</taxon>
        <taxon>Monoraphidium</taxon>
    </lineage>
</organism>
<dbReference type="Proteomes" id="UP000054498">
    <property type="component" value="Unassembled WGS sequence"/>
</dbReference>
<evidence type="ECO:0000256" key="8">
    <source>
        <dbReference type="ARBA" id="ARBA00023235"/>
    </source>
</evidence>
<protein>
    <recommendedName>
        <fullName evidence="3">DNA topoisomerase (ATP-hydrolyzing)</fullName>
        <ecNumber evidence="3">5.6.2.2</ecNumber>
    </recommendedName>
</protein>
<keyword evidence="12" id="KW-1185">Reference proteome</keyword>
<dbReference type="InterPro" id="IPR050634">
    <property type="entry name" value="DNA_Topoisomerase_II"/>
</dbReference>
<dbReference type="AlphaFoldDB" id="A0A0D2KCR1"/>
<comment type="cofactor">
    <cofactor evidence="2">
        <name>Mg(2+)</name>
        <dbReference type="ChEBI" id="CHEBI:18420"/>
    </cofactor>
</comment>
<name>A0A0D2KCR1_9CHLO</name>
<dbReference type="GO" id="GO:0005634">
    <property type="term" value="C:nucleus"/>
    <property type="evidence" value="ECO:0007669"/>
    <property type="project" value="TreeGrafter"/>
</dbReference>
<dbReference type="GO" id="GO:0003918">
    <property type="term" value="F:DNA topoisomerase type II (double strand cut, ATP-hydrolyzing) activity"/>
    <property type="evidence" value="ECO:0007669"/>
    <property type="project" value="UniProtKB-EC"/>
</dbReference>
<dbReference type="KEGG" id="mng:MNEG_14353"/>
<dbReference type="Pfam" id="PF00521">
    <property type="entry name" value="DNA_topoisoIV"/>
    <property type="match status" value="1"/>
</dbReference>
<evidence type="ECO:0000259" key="10">
    <source>
        <dbReference type="PROSITE" id="PS52040"/>
    </source>
</evidence>
<keyword evidence="8 11" id="KW-0413">Isomerase</keyword>
<dbReference type="GO" id="GO:0000712">
    <property type="term" value="P:resolution of meiotic recombination intermediates"/>
    <property type="evidence" value="ECO:0007669"/>
    <property type="project" value="TreeGrafter"/>
</dbReference>
<evidence type="ECO:0000256" key="9">
    <source>
        <dbReference type="PROSITE-ProRule" id="PRU01384"/>
    </source>
</evidence>
<dbReference type="PANTHER" id="PTHR10169:SF38">
    <property type="entry name" value="DNA TOPOISOMERASE 2"/>
    <property type="match status" value="1"/>
</dbReference>
<evidence type="ECO:0000256" key="7">
    <source>
        <dbReference type="ARBA" id="ARBA00023125"/>
    </source>
</evidence>
<dbReference type="InterPro" id="IPR002205">
    <property type="entry name" value="Topo_IIA_dom_A"/>
</dbReference>
<dbReference type="InterPro" id="IPR013760">
    <property type="entry name" value="Topo_IIA-like_dom_sf"/>
</dbReference>
<evidence type="ECO:0000256" key="3">
    <source>
        <dbReference type="ARBA" id="ARBA00012895"/>
    </source>
</evidence>
<dbReference type="GO" id="GO:0005524">
    <property type="term" value="F:ATP binding"/>
    <property type="evidence" value="ECO:0007669"/>
    <property type="project" value="UniProtKB-KW"/>
</dbReference>
<evidence type="ECO:0000256" key="1">
    <source>
        <dbReference type="ARBA" id="ARBA00000185"/>
    </source>
</evidence>
<dbReference type="PROSITE" id="PS52040">
    <property type="entry name" value="TOPO_IIA"/>
    <property type="match status" value="1"/>
</dbReference>
<dbReference type="OrthoDB" id="10061337at2759"/>
<comment type="caution">
    <text evidence="9">Lacks conserved residue(s) required for the propagation of feature annotation.</text>
</comment>
<dbReference type="SMART" id="SM00434">
    <property type="entry name" value="TOP4c"/>
    <property type="match status" value="1"/>
</dbReference>
<feature type="domain" description="Topo IIA-type catalytic" evidence="10">
    <location>
        <begin position="1"/>
        <end position="238"/>
    </location>
</feature>
<keyword evidence="4" id="KW-0547">Nucleotide-binding</keyword>
<proteinExistence type="predicted"/>
<evidence type="ECO:0000313" key="11">
    <source>
        <dbReference type="EMBL" id="KIY93608.1"/>
    </source>
</evidence>
<keyword evidence="7 9" id="KW-0238">DNA-binding</keyword>
<dbReference type="Gene3D" id="3.30.1360.40">
    <property type="match status" value="1"/>
</dbReference>
<dbReference type="RefSeq" id="XP_013892628.1">
    <property type="nucleotide sequence ID" value="XM_014037174.1"/>
</dbReference>
<evidence type="ECO:0000256" key="4">
    <source>
        <dbReference type="ARBA" id="ARBA00022741"/>
    </source>
</evidence>
<dbReference type="Gene3D" id="3.90.199.10">
    <property type="entry name" value="Topoisomerase II, domain 5"/>
    <property type="match status" value="1"/>
</dbReference>
<dbReference type="STRING" id="145388.A0A0D2KCR1"/>
<dbReference type="SUPFAM" id="SSF56719">
    <property type="entry name" value="Type II DNA topoisomerase"/>
    <property type="match status" value="1"/>
</dbReference>